<dbReference type="Proteomes" id="UP000826271">
    <property type="component" value="Unassembled WGS sequence"/>
</dbReference>
<comment type="similarity">
    <text evidence="2 12">Belongs to the cytochrome P450 family.</text>
</comment>
<dbReference type="InterPro" id="IPR001128">
    <property type="entry name" value="Cyt_P450"/>
</dbReference>
<reference evidence="14" key="1">
    <citation type="submission" date="2019-10" db="EMBL/GenBank/DDBJ databases">
        <authorList>
            <person name="Zhang R."/>
            <person name="Pan Y."/>
            <person name="Wang J."/>
            <person name="Ma R."/>
            <person name="Yu S."/>
        </authorList>
    </citation>
    <scope>NUCLEOTIDE SEQUENCE</scope>
    <source>
        <strain evidence="14">LA-IB0</strain>
        <tissue evidence="14">Leaf</tissue>
    </source>
</reference>
<evidence type="ECO:0000256" key="1">
    <source>
        <dbReference type="ARBA" id="ARBA00004167"/>
    </source>
</evidence>
<evidence type="ECO:0000256" key="7">
    <source>
        <dbReference type="ARBA" id="ARBA00023002"/>
    </source>
</evidence>
<dbReference type="PRINTS" id="PR00385">
    <property type="entry name" value="P450"/>
</dbReference>
<keyword evidence="7 12" id="KW-0560">Oxidoreductase</keyword>
<dbReference type="Gene3D" id="1.10.630.10">
    <property type="entry name" value="Cytochrome P450"/>
    <property type="match status" value="1"/>
</dbReference>
<evidence type="ECO:0000256" key="3">
    <source>
        <dbReference type="ARBA" id="ARBA00022617"/>
    </source>
</evidence>
<evidence type="ECO:0000256" key="11">
    <source>
        <dbReference type="PIRSR" id="PIRSR602401-1"/>
    </source>
</evidence>
<feature type="region of interest" description="Disordered" evidence="13">
    <location>
        <begin position="1"/>
        <end position="21"/>
    </location>
</feature>
<dbReference type="PANTHER" id="PTHR24282">
    <property type="entry name" value="CYTOCHROME P450 FAMILY MEMBER"/>
    <property type="match status" value="1"/>
</dbReference>
<dbReference type="PRINTS" id="PR00463">
    <property type="entry name" value="EP450I"/>
</dbReference>
<evidence type="ECO:0000313" key="14">
    <source>
        <dbReference type="EMBL" id="KAG8386503.1"/>
    </source>
</evidence>
<evidence type="ECO:0000256" key="13">
    <source>
        <dbReference type="SAM" id="MobiDB-lite"/>
    </source>
</evidence>
<keyword evidence="8 11" id="KW-0408">Iron</keyword>
<evidence type="ECO:0000256" key="5">
    <source>
        <dbReference type="ARBA" id="ARBA00022723"/>
    </source>
</evidence>
<evidence type="ECO:0008006" key="16">
    <source>
        <dbReference type="Google" id="ProtNLM"/>
    </source>
</evidence>
<keyword evidence="5 11" id="KW-0479">Metal-binding</keyword>
<keyword evidence="9 12" id="KW-0503">Monooxygenase</keyword>
<dbReference type="Pfam" id="PF00067">
    <property type="entry name" value="p450"/>
    <property type="match status" value="1"/>
</dbReference>
<dbReference type="GO" id="GO:0004497">
    <property type="term" value="F:monooxygenase activity"/>
    <property type="evidence" value="ECO:0007669"/>
    <property type="project" value="UniProtKB-KW"/>
</dbReference>
<dbReference type="InterPro" id="IPR036396">
    <property type="entry name" value="Cyt_P450_sf"/>
</dbReference>
<keyword evidence="6" id="KW-1133">Transmembrane helix</keyword>
<sequence length="230" mass="26002">MQDSGEGGLGGGGQRWGRRFLPTKTNKRMKEIYWKLQAVMRGIIHRREEAMRVGENKANDLLGMLLESNSKEVKENGNRKEMGMSIENVNMIFHEVLRLYPPATMLIRVTHEKIKLGDVTITPGMEILLPIILIHRDKELWGDDAKQFKPERFSEGVAKAVKGQFASFFPFGMGPRICIGQNFAMVEAKLALAMILQHFSFELSSSYEHVPVPVITMQPKCGAKIMLSQI</sequence>
<dbReference type="PROSITE" id="PS00086">
    <property type="entry name" value="CYTOCHROME_P450"/>
    <property type="match status" value="1"/>
</dbReference>
<keyword evidence="15" id="KW-1185">Reference proteome</keyword>
<evidence type="ECO:0000256" key="2">
    <source>
        <dbReference type="ARBA" id="ARBA00010617"/>
    </source>
</evidence>
<keyword evidence="10" id="KW-0472">Membrane</keyword>
<protein>
    <recommendedName>
        <fullName evidence="16">Cytochrome P450</fullName>
    </recommendedName>
</protein>
<dbReference type="PANTHER" id="PTHR24282:SF255">
    <property type="entry name" value="CYTOCHROME P450 72A11-RELATED"/>
    <property type="match status" value="1"/>
</dbReference>
<name>A0AAV6XW98_9LAMI</name>
<comment type="caution">
    <text evidence="14">The sequence shown here is derived from an EMBL/GenBank/DDBJ whole genome shotgun (WGS) entry which is preliminary data.</text>
</comment>
<proteinExistence type="inferred from homology"/>
<evidence type="ECO:0000256" key="9">
    <source>
        <dbReference type="ARBA" id="ARBA00023033"/>
    </source>
</evidence>
<feature type="compositionally biased region" description="Gly residues" evidence="13">
    <location>
        <begin position="1"/>
        <end position="15"/>
    </location>
</feature>
<dbReference type="GO" id="GO:0020037">
    <property type="term" value="F:heme binding"/>
    <property type="evidence" value="ECO:0007669"/>
    <property type="project" value="InterPro"/>
</dbReference>
<dbReference type="AlphaFoldDB" id="A0AAV6XW98"/>
<evidence type="ECO:0000256" key="8">
    <source>
        <dbReference type="ARBA" id="ARBA00023004"/>
    </source>
</evidence>
<comment type="cofactor">
    <cofactor evidence="11">
        <name>heme</name>
        <dbReference type="ChEBI" id="CHEBI:30413"/>
    </cofactor>
</comment>
<accession>A0AAV6XW98</accession>
<evidence type="ECO:0000313" key="15">
    <source>
        <dbReference type="Proteomes" id="UP000826271"/>
    </source>
</evidence>
<dbReference type="GO" id="GO:0005506">
    <property type="term" value="F:iron ion binding"/>
    <property type="evidence" value="ECO:0007669"/>
    <property type="project" value="InterPro"/>
</dbReference>
<keyword evidence="4" id="KW-0812">Transmembrane</keyword>
<dbReference type="InterPro" id="IPR017972">
    <property type="entry name" value="Cyt_P450_CS"/>
</dbReference>
<dbReference type="InterPro" id="IPR002401">
    <property type="entry name" value="Cyt_P450_E_grp-I"/>
</dbReference>
<dbReference type="Gene3D" id="1.20.120.990">
    <property type="entry name" value="Glycosyltransferase family 88, C-terminal domain"/>
    <property type="match status" value="1"/>
</dbReference>
<feature type="binding site" description="axial binding residue" evidence="11">
    <location>
        <position position="178"/>
    </location>
    <ligand>
        <name>heme</name>
        <dbReference type="ChEBI" id="CHEBI:30413"/>
    </ligand>
    <ligandPart>
        <name>Fe</name>
        <dbReference type="ChEBI" id="CHEBI:18248"/>
    </ligandPart>
</feature>
<dbReference type="SUPFAM" id="SSF48264">
    <property type="entry name" value="Cytochrome P450"/>
    <property type="match status" value="1"/>
</dbReference>
<evidence type="ECO:0000256" key="10">
    <source>
        <dbReference type="ARBA" id="ARBA00023136"/>
    </source>
</evidence>
<evidence type="ECO:0000256" key="4">
    <source>
        <dbReference type="ARBA" id="ARBA00022692"/>
    </source>
</evidence>
<gene>
    <name evidence="14" type="ORF">BUALT_Bualt03G0155300</name>
</gene>
<comment type="subcellular location">
    <subcellularLocation>
        <location evidence="1">Membrane</location>
        <topology evidence="1">Single-pass membrane protein</topology>
    </subcellularLocation>
</comment>
<dbReference type="GO" id="GO:0016705">
    <property type="term" value="F:oxidoreductase activity, acting on paired donors, with incorporation or reduction of molecular oxygen"/>
    <property type="evidence" value="ECO:0007669"/>
    <property type="project" value="InterPro"/>
</dbReference>
<organism evidence="14 15">
    <name type="scientific">Buddleja alternifolia</name>
    <dbReference type="NCBI Taxonomy" id="168488"/>
    <lineage>
        <taxon>Eukaryota</taxon>
        <taxon>Viridiplantae</taxon>
        <taxon>Streptophyta</taxon>
        <taxon>Embryophyta</taxon>
        <taxon>Tracheophyta</taxon>
        <taxon>Spermatophyta</taxon>
        <taxon>Magnoliopsida</taxon>
        <taxon>eudicotyledons</taxon>
        <taxon>Gunneridae</taxon>
        <taxon>Pentapetalae</taxon>
        <taxon>asterids</taxon>
        <taxon>lamiids</taxon>
        <taxon>Lamiales</taxon>
        <taxon>Scrophulariaceae</taxon>
        <taxon>Buddlejeae</taxon>
        <taxon>Buddleja</taxon>
    </lineage>
</organism>
<keyword evidence="3 11" id="KW-0349">Heme</keyword>
<dbReference type="EMBL" id="WHWC01000003">
    <property type="protein sequence ID" value="KAG8386503.1"/>
    <property type="molecule type" value="Genomic_DNA"/>
</dbReference>
<evidence type="ECO:0000256" key="12">
    <source>
        <dbReference type="RuleBase" id="RU000461"/>
    </source>
</evidence>
<dbReference type="InterPro" id="IPR050665">
    <property type="entry name" value="Cytochrome_P450_Monooxygen"/>
</dbReference>
<evidence type="ECO:0000256" key="6">
    <source>
        <dbReference type="ARBA" id="ARBA00022989"/>
    </source>
</evidence>
<dbReference type="GO" id="GO:0016020">
    <property type="term" value="C:membrane"/>
    <property type="evidence" value="ECO:0007669"/>
    <property type="project" value="UniProtKB-SubCell"/>
</dbReference>